<feature type="compositionally biased region" description="Pro residues" evidence="1">
    <location>
        <begin position="492"/>
        <end position="508"/>
    </location>
</feature>
<dbReference type="Proteomes" id="UP000694621">
    <property type="component" value="Unplaced"/>
</dbReference>
<feature type="compositionally biased region" description="Low complexity" evidence="1">
    <location>
        <begin position="475"/>
        <end position="491"/>
    </location>
</feature>
<feature type="region of interest" description="Disordered" evidence="1">
    <location>
        <begin position="127"/>
        <end position="183"/>
    </location>
</feature>
<dbReference type="InterPro" id="IPR024786">
    <property type="entry name" value="TORC"/>
</dbReference>
<dbReference type="GO" id="GO:0005634">
    <property type="term" value="C:nucleus"/>
    <property type="evidence" value="ECO:0007669"/>
    <property type="project" value="InterPro"/>
</dbReference>
<sequence length="677" mass="74812">MRPVNERSQLDQLPVTTLNRTNSDSALHTSVKITSNMDSNSTQVLTACSRKTGTPLFRRPVPLIEETVQEEGRPLKSQKMSSVLSGCDNPGNGIFPSPDLSCPLTAAPSLSTCGSLPDLSSLHLPSAGPEAIYPEPQSHATSLNSPTGMHPMSGTAAHSANITDSLSSSSLQTSTSNPLLQSSLSNPNLQTALSSHSLVEECFSSASLSLSNSSLQSSLSSHSLQSSLSSSSLSNQSVQSAASFCSYSSGIGGSSSSLSCSPHTSGQGMVPRNASSWKRSQLNPLMVPSGGEPVWQQPKQLMPNMSPTFYPMTQGVPLDSTKVSQEAKPSMYHQPTSHAKMYQPVHQHCQPDVWDQSRQNARKQCQHQVLPQSSSQSNPQPQYPHHSHSKVQPRLLNPQNYVSQQQLHEQKTNLQHCQQNQQTQYQQTLHQQCQPAQQYLQQHPQPQPYPHQHTHPLHYQQQYQIHNQCWNPQQLMHHSQSQHQYQYQGQPEGPPRPFPEQQQFPPPSIHEITSQKKDHQHNPPSTGAQGPPEACMRIKELPSKDLQSKMPVIDPRRERTTLYHKGVHSQRDHLQPSEVASTSDLDEEFQLHNESYVGLQLTPSQAEALSQKLGQLHKVPDDVTKYQEVEEEVLPVEGLGGLSSSSIAVSFPWLDDDLPDLPDSIPEFDLEPFVLED</sequence>
<evidence type="ECO:0000313" key="3">
    <source>
        <dbReference type="Ensembl" id="ENSAMXP00005038113.1"/>
    </source>
</evidence>
<feature type="region of interest" description="Disordered" evidence="1">
    <location>
        <begin position="475"/>
        <end position="533"/>
    </location>
</feature>
<feature type="domain" description="Transducer of regulated CREB activity middle" evidence="2">
    <location>
        <begin position="20"/>
        <end position="148"/>
    </location>
</feature>
<feature type="region of interest" description="Disordered" evidence="1">
    <location>
        <begin position="354"/>
        <end position="390"/>
    </location>
</feature>
<proteinExistence type="predicted"/>
<dbReference type="GO" id="GO:0005737">
    <property type="term" value="C:cytoplasm"/>
    <property type="evidence" value="ECO:0007669"/>
    <property type="project" value="InterPro"/>
</dbReference>
<evidence type="ECO:0000259" key="2">
    <source>
        <dbReference type="Pfam" id="PF12885"/>
    </source>
</evidence>
<feature type="compositionally biased region" description="Low complexity" evidence="1">
    <location>
        <begin position="165"/>
        <end position="183"/>
    </location>
</feature>
<dbReference type="InterPro" id="IPR024784">
    <property type="entry name" value="TORC_M"/>
</dbReference>
<dbReference type="AlphaFoldDB" id="A0A8B9RF17"/>
<accession>A0A8B9RF17</accession>
<feature type="compositionally biased region" description="Low complexity" evidence="1">
    <location>
        <begin position="371"/>
        <end position="384"/>
    </location>
</feature>
<protein>
    <recommendedName>
        <fullName evidence="2">Transducer of regulated CREB activity middle domain-containing protein</fullName>
    </recommendedName>
</protein>
<name>A0A8B9RF17_ASTMX</name>
<organism evidence="3 4">
    <name type="scientific">Astyanax mexicanus</name>
    <name type="common">Blind cave fish</name>
    <name type="synonym">Astyanax fasciatus mexicanus</name>
    <dbReference type="NCBI Taxonomy" id="7994"/>
    <lineage>
        <taxon>Eukaryota</taxon>
        <taxon>Metazoa</taxon>
        <taxon>Chordata</taxon>
        <taxon>Craniata</taxon>
        <taxon>Vertebrata</taxon>
        <taxon>Euteleostomi</taxon>
        <taxon>Actinopterygii</taxon>
        <taxon>Neopterygii</taxon>
        <taxon>Teleostei</taxon>
        <taxon>Ostariophysi</taxon>
        <taxon>Characiformes</taxon>
        <taxon>Characoidei</taxon>
        <taxon>Acestrorhamphidae</taxon>
        <taxon>Acestrorhamphinae</taxon>
        <taxon>Astyanax</taxon>
    </lineage>
</organism>
<evidence type="ECO:0000313" key="4">
    <source>
        <dbReference type="Proteomes" id="UP000694621"/>
    </source>
</evidence>
<evidence type="ECO:0000256" key="1">
    <source>
        <dbReference type="SAM" id="MobiDB-lite"/>
    </source>
</evidence>
<dbReference type="PANTHER" id="PTHR13589">
    <property type="entry name" value="CREB-REGULATED TRANSCRIPTION COACTIVATOR"/>
    <property type="match status" value="1"/>
</dbReference>
<dbReference type="PANTHER" id="PTHR13589:SF6">
    <property type="entry name" value="CREB-REGULATED TRANSCRIPTION COACTIVATOR 2"/>
    <property type="match status" value="1"/>
</dbReference>
<reference evidence="3" key="1">
    <citation type="submission" date="2025-08" db="UniProtKB">
        <authorList>
            <consortium name="Ensembl"/>
        </authorList>
    </citation>
    <scope>IDENTIFICATION</scope>
</reference>
<dbReference type="Pfam" id="PF12885">
    <property type="entry name" value="TORC_M"/>
    <property type="match status" value="1"/>
</dbReference>
<dbReference type="GO" id="GO:0045944">
    <property type="term" value="P:positive regulation of transcription by RNA polymerase II"/>
    <property type="evidence" value="ECO:0007669"/>
    <property type="project" value="TreeGrafter"/>
</dbReference>
<dbReference type="GO" id="GO:0008140">
    <property type="term" value="F:cAMP response element binding protein binding"/>
    <property type="evidence" value="ECO:0007669"/>
    <property type="project" value="TreeGrafter"/>
</dbReference>
<dbReference type="Ensembl" id="ENSAMXT00005041543.1">
    <property type="protein sequence ID" value="ENSAMXP00005038113.1"/>
    <property type="gene ID" value="ENSAMXG00005018101.1"/>
</dbReference>
<feature type="compositionally biased region" description="Polar residues" evidence="1">
    <location>
        <begin position="138"/>
        <end position="147"/>
    </location>
</feature>